<dbReference type="EMBL" id="HBIP01009267">
    <property type="protein sequence ID" value="CAE0490030.1"/>
    <property type="molecule type" value="Transcribed_RNA"/>
</dbReference>
<name>A0A7S3VJS8_DUNTE</name>
<organism evidence="1">
    <name type="scientific">Dunaliella tertiolecta</name>
    <name type="common">Green alga</name>
    <dbReference type="NCBI Taxonomy" id="3047"/>
    <lineage>
        <taxon>Eukaryota</taxon>
        <taxon>Viridiplantae</taxon>
        <taxon>Chlorophyta</taxon>
        <taxon>core chlorophytes</taxon>
        <taxon>Chlorophyceae</taxon>
        <taxon>CS clade</taxon>
        <taxon>Chlamydomonadales</taxon>
        <taxon>Dunaliellaceae</taxon>
        <taxon>Dunaliella</taxon>
    </lineage>
</organism>
<reference evidence="1" key="1">
    <citation type="submission" date="2021-01" db="EMBL/GenBank/DDBJ databases">
        <authorList>
            <person name="Corre E."/>
            <person name="Pelletier E."/>
            <person name="Niang G."/>
            <person name="Scheremetjew M."/>
            <person name="Finn R."/>
            <person name="Kale V."/>
            <person name="Holt S."/>
            <person name="Cochrane G."/>
            <person name="Meng A."/>
            <person name="Brown T."/>
            <person name="Cohen L."/>
        </authorList>
    </citation>
    <scope>NUCLEOTIDE SEQUENCE</scope>
    <source>
        <strain evidence="1">CCMP1320</strain>
    </source>
</reference>
<proteinExistence type="predicted"/>
<gene>
    <name evidence="1" type="ORF">DTER00134_LOCUS5101</name>
</gene>
<evidence type="ECO:0000313" key="1">
    <source>
        <dbReference type="EMBL" id="CAE0490030.1"/>
    </source>
</evidence>
<dbReference type="AlphaFoldDB" id="A0A7S3VJS8"/>
<accession>A0A7S3VJS8</accession>
<protein>
    <submittedName>
        <fullName evidence="1">Uncharacterized protein</fullName>
    </submittedName>
</protein>
<sequence>MLSGQQACKPPKLTSSFESLHWSPAILLVPTSGALQWIGRVTLVAPATENCYPLQLSSIQSSPLESRCAGLPVQKRHERRPLHGIHSCSACNADNVLSISCSASWHAMRAGDV</sequence>